<organism evidence="2 3">
    <name type="scientific">Noviherbaspirillum saxi</name>
    <dbReference type="NCBI Taxonomy" id="2320863"/>
    <lineage>
        <taxon>Bacteria</taxon>
        <taxon>Pseudomonadati</taxon>
        <taxon>Pseudomonadota</taxon>
        <taxon>Betaproteobacteria</taxon>
        <taxon>Burkholderiales</taxon>
        <taxon>Oxalobacteraceae</taxon>
        <taxon>Noviherbaspirillum</taxon>
    </lineage>
</organism>
<dbReference type="EMBL" id="QYUO01000001">
    <property type="protein sequence ID" value="RJF99278.1"/>
    <property type="molecule type" value="Genomic_DNA"/>
</dbReference>
<evidence type="ECO:0000313" key="3">
    <source>
        <dbReference type="Proteomes" id="UP000265955"/>
    </source>
</evidence>
<dbReference type="InterPro" id="IPR012312">
    <property type="entry name" value="Hemerythrin-like"/>
</dbReference>
<keyword evidence="3" id="KW-1185">Reference proteome</keyword>
<protein>
    <submittedName>
        <fullName evidence="2">Hemerythrin domain-containing protein</fullName>
    </submittedName>
</protein>
<dbReference type="PANTHER" id="PTHR35585">
    <property type="entry name" value="HHE DOMAIN PROTEIN (AFU_ORTHOLOGUE AFUA_4G00730)"/>
    <property type="match status" value="1"/>
</dbReference>
<comment type="caution">
    <text evidence="2">The sequence shown here is derived from an EMBL/GenBank/DDBJ whole genome shotgun (WGS) entry which is preliminary data.</text>
</comment>
<dbReference type="OrthoDB" id="8719520at2"/>
<sequence length="169" mass="19466">MEPDHNMQRAAGGFPVDRPVDALKADHSLIRQLFETYRNTQDLSQKKEIGPRILLLLEMHTSMEEGVFYPRVSDIAASLVDRCEADHQQAKQLMTRLGTMEEGDPQTEQLFRELADAMLRHIEFEEQQLFPRVQQSGLDMHAIGMDMRAFENSLFASGDQPMHRRGIRQ</sequence>
<feature type="domain" description="Hemerythrin-like" evidence="1">
    <location>
        <begin position="19"/>
        <end position="132"/>
    </location>
</feature>
<dbReference type="PANTHER" id="PTHR35585:SF1">
    <property type="entry name" value="HHE DOMAIN PROTEIN (AFU_ORTHOLOGUE AFUA_4G00730)"/>
    <property type="match status" value="1"/>
</dbReference>
<dbReference type="RefSeq" id="WP_119769219.1">
    <property type="nucleotide sequence ID" value="NZ_QYUO01000001.1"/>
</dbReference>
<dbReference type="CDD" id="cd12108">
    <property type="entry name" value="Hr-like"/>
    <property type="match status" value="1"/>
</dbReference>
<dbReference type="Proteomes" id="UP000265955">
    <property type="component" value="Unassembled WGS sequence"/>
</dbReference>
<accession>A0A3A3FX79</accession>
<proteinExistence type="predicted"/>
<gene>
    <name evidence="2" type="ORF">D3871_12670</name>
</gene>
<dbReference type="Gene3D" id="1.20.120.520">
    <property type="entry name" value="nmb1532 protein domain like"/>
    <property type="match status" value="1"/>
</dbReference>
<dbReference type="AlphaFoldDB" id="A0A3A3FX79"/>
<name>A0A3A3FX79_9BURK</name>
<evidence type="ECO:0000259" key="1">
    <source>
        <dbReference type="Pfam" id="PF01814"/>
    </source>
</evidence>
<reference evidence="3" key="1">
    <citation type="submission" date="2018-09" db="EMBL/GenBank/DDBJ databases">
        <authorList>
            <person name="Zhu H."/>
        </authorList>
    </citation>
    <scope>NUCLEOTIDE SEQUENCE [LARGE SCALE GENOMIC DNA]</scope>
    <source>
        <strain evidence="3">K1R23-30</strain>
    </source>
</reference>
<dbReference type="Pfam" id="PF01814">
    <property type="entry name" value="Hemerythrin"/>
    <property type="match status" value="1"/>
</dbReference>
<evidence type="ECO:0000313" key="2">
    <source>
        <dbReference type="EMBL" id="RJF99278.1"/>
    </source>
</evidence>